<keyword evidence="9 12" id="KW-0833">Ubl conjugation pathway</keyword>
<gene>
    <name evidence="14" type="primary">G2E3</name>
    <name evidence="14" type="ORF">AMEX_G27462</name>
</gene>
<dbReference type="SUPFAM" id="SSF56204">
    <property type="entry name" value="Hect, E3 ligase catalytic domain"/>
    <property type="match status" value="1"/>
</dbReference>
<dbReference type="PANTHER" id="PTHR11254">
    <property type="entry name" value="HECT DOMAIN UBIQUITIN-PROTEIN LIGASE"/>
    <property type="match status" value="1"/>
</dbReference>
<evidence type="ECO:0000256" key="1">
    <source>
        <dbReference type="ARBA" id="ARBA00000885"/>
    </source>
</evidence>
<sequence>MTRPNFSPEKTVDVKFTDDHGVSEGAVDNGGPTREFFRLCLQEIKDNSGMFIGPPNMKTLACNSKATRSNWYFMAGQLMAMSVVHGGQSPAFLSPALFNSLLRGPDEVKVSISDVPDVETREKLQMIKDARSDEELQEAVSEASCLISLAGCSRKITFTNKEEVCTELAEWYMLQRTRAQYERFRDGLQCLGVLDAIRKYPERFREVFMKTATPLTAAAVENLFQCRMAERGSNRFERQCRTLGYWRDYLQDAEVDLEAVTLEEILVFTTGCDSIPPLGFSPLPSLEFDEVSAYPTANTCDNILRVPIKSTYNDFKLAMDFGIQNAAGFGKA</sequence>
<dbReference type="PROSITE" id="PS50237">
    <property type="entry name" value="HECT"/>
    <property type="match status" value="1"/>
</dbReference>
<comment type="pathway">
    <text evidence="4">Protein modification; protein ubiquitination.</text>
</comment>
<protein>
    <recommendedName>
        <fullName evidence="5">HECT-type E3 ubiquitin transferase</fullName>
        <ecNumber evidence="5">2.3.2.26</ecNumber>
    </recommendedName>
</protein>
<feature type="active site" description="Glycyl thioester intermediate" evidence="12">
    <location>
        <position position="300"/>
    </location>
</feature>
<feature type="domain" description="HECT" evidence="13">
    <location>
        <begin position="9"/>
        <end position="332"/>
    </location>
</feature>
<dbReference type="PANTHER" id="PTHR11254:SF363">
    <property type="entry name" value="E3 UBIQUITIN-PROTEIN LIGASE HACE1"/>
    <property type="match status" value="1"/>
</dbReference>
<evidence type="ECO:0000256" key="11">
    <source>
        <dbReference type="ARBA" id="ARBA00023136"/>
    </source>
</evidence>
<dbReference type="GO" id="GO:0061025">
    <property type="term" value="P:membrane fusion"/>
    <property type="evidence" value="ECO:0007669"/>
    <property type="project" value="TreeGrafter"/>
</dbReference>
<dbReference type="GO" id="GO:0007030">
    <property type="term" value="P:Golgi organization"/>
    <property type="evidence" value="ECO:0007669"/>
    <property type="project" value="TreeGrafter"/>
</dbReference>
<evidence type="ECO:0000256" key="6">
    <source>
        <dbReference type="ARBA" id="ARBA00022490"/>
    </source>
</evidence>
<dbReference type="AlphaFoldDB" id="A0A8T2KQ04"/>
<organism evidence="14 15">
    <name type="scientific">Astyanax mexicanus</name>
    <name type="common">Blind cave fish</name>
    <name type="synonym">Astyanax fasciatus mexicanus</name>
    <dbReference type="NCBI Taxonomy" id="7994"/>
    <lineage>
        <taxon>Eukaryota</taxon>
        <taxon>Metazoa</taxon>
        <taxon>Chordata</taxon>
        <taxon>Craniata</taxon>
        <taxon>Vertebrata</taxon>
        <taxon>Euteleostomi</taxon>
        <taxon>Actinopterygii</taxon>
        <taxon>Neopterygii</taxon>
        <taxon>Teleostei</taxon>
        <taxon>Ostariophysi</taxon>
        <taxon>Characiformes</taxon>
        <taxon>Characoidei</taxon>
        <taxon>Acestrorhamphidae</taxon>
        <taxon>Acestrorhamphinae</taxon>
        <taxon>Astyanax</taxon>
    </lineage>
</organism>
<evidence type="ECO:0000256" key="10">
    <source>
        <dbReference type="ARBA" id="ARBA00023043"/>
    </source>
</evidence>
<evidence type="ECO:0000256" key="4">
    <source>
        <dbReference type="ARBA" id="ARBA00004906"/>
    </source>
</evidence>
<accession>A0A8T2KQ04</accession>
<dbReference type="GO" id="GO:0061630">
    <property type="term" value="F:ubiquitin protein ligase activity"/>
    <property type="evidence" value="ECO:0007669"/>
    <property type="project" value="UniProtKB-EC"/>
</dbReference>
<dbReference type="OrthoDB" id="512616at2759"/>
<evidence type="ECO:0000256" key="7">
    <source>
        <dbReference type="ARBA" id="ARBA00022679"/>
    </source>
</evidence>
<dbReference type="GO" id="GO:0000139">
    <property type="term" value="C:Golgi membrane"/>
    <property type="evidence" value="ECO:0007669"/>
    <property type="project" value="TreeGrafter"/>
</dbReference>
<dbReference type="SMART" id="SM00119">
    <property type="entry name" value="HECTc"/>
    <property type="match status" value="1"/>
</dbReference>
<keyword evidence="7" id="KW-0808">Transferase</keyword>
<comment type="catalytic activity">
    <reaction evidence="1">
        <text>S-ubiquitinyl-[E2 ubiquitin-conjugating enzyme]-L-cysteine + [acceptor protein]-L-lysine = [E2 ubiquitin-conjugating enzyme]-L-cysteine + N(6)-ubiquitinyl-[acceptor protein]-L-lysine.</text>
        <dbReference type="EC" id="2.3.2.26"/>
    </reaction>
</comment>
<dbReference type="EC" id="2.3.2.26" evidence="5"/>
<comment type="subcellular location">
    <subcellularLocation>
        <location evidence="3">Cytoplasm</location>
    </subcellularLocation>
    <subcellularLocation>
        <location evidence="2">Endomembrane system</location>
    </subcellularLocation>
</comment>
<evidence type="ECO:0000256" key="3">
    <source>
        <dbReference type="ARBA" id="ARBA00004496"/>
    </source>
</evidence>
<evidence type="ECO:0000256" key="8">
    <source>
        <dbReference type="ARBA" id="ARBA00022737"/>
    </source>
</evidence>
<keyword evidence="6" id="KW-0963">Cytoplasm</keyword>
<evidence type="ECO:0000313" key="14">
    <source>
        <dbReference type="EMBL" id="KAG9259842.1"/>
    </source>
</evidence>
<dbReference type="Gene3D" id="3.90.1750.10">
    <property type="entry name" value="Hect, E3 ligase catalytic domains"/>
    <property type="match status" value="1"/>
</dbReference>
<name>A0A8T2KQ04_ASTMX</name>
<proteinExistence type="predicted"/>
<dbReference type="Gene3D" id="3.30.2410.10">
    <property type="entry name" value="Hect, E3 ligase catalytic domain"/>
    <property type="match status" value="1"/>
</dbReference>
<evidence type="ECO:0000313" key="15">
    <source>
        <dbReference type="Proteomes" id="UP000752171"/>
    </source>
</evidence>
<comment type="caution">
    <text evidence="14">The sequence shown here is derived from an EMBL/GenBank/DDBJ whole genome shotgun (WGS) entry which is preliminary data.</text>
</comment>
<dbReference type="GO" id="GO:0005634">
    <property type="term" value="C:nucleus"/>
    <property type="evidence" value="ECO:0007669"/>
    <property type="project" value="TreeGrafter"/>
</dbReference>
<dbReference type="InterPro" id="IPR035983">
    <property type="entry name" value="Hect_E3_ubiquitin_ligase"/>
</dbReference>
<dbReference type="InterPro" id="IPR000569">
    <property type="entry name" value="HECT_dom"/>
</dbReference>
<keyword evidence="11" id="KW-0472">Membrane</keyword>
<evidence type="ECO:0000256" key="12">
    <source>
        <dbReference type="PROSITE-ProRule" id="PRU00104"/>
    </source>
</evidence>
<evidence type="ECO:0000256" key="5">
    <source>
        <dbReference type="ARBA" id="ARBA00012485"/>
    </source>
</evidence>
<keyword evidence="10" id="KW-0040">ANK repeat</keyword>
<dbReference type="GO" id="GO:0006511">
    <property type="term" value="P:ubiquitin-dependent protein catabolic process"/>
    <property type="evidence" value="ECO:0007669"/>
    <property type="project" value="TreeGrafter"/>
</dbReference>
<evidence type="ECO:0000256" key="2">
    <source>
        <dbReference type="ARBA" id="ARBA00004308"/>
    </source>
</evidence>
<evidence type="ECO:0000256" key="9">
    <source>
        <dbReference type="ARBA" id="ARBA00022786"/>
    </source>
</evidence>
<evidence type="ECO:0000259" key="13">
    <source>
        <dbReference type="PROSITE" id="PS50237"/>
    </source>
</evidence>
<keyword evidence="8" id="KW-0677">Repeat</keyword>
<dbReference type="GO" id="GO:0000209">
    <property type="term" value="P:protein polyubiquitination"/>
    <property type="evidence" value="ECO:0007669"/>
    <property type="project" value="TreeGrafter"/>
</dbReference>
<dbReference type="Proteomes" id="UP000752171">
    <property type="component" value="Unassembled WGS sequence"/>
</dbReference>
<dbReference type="EMBL" id="JAICCE010000025">
    <property type="protein sequence ID" value="KAG9259842.1"/>
    <property type="molecule type" value="Genomic_DNA"/>
</dbReference>
<reference evidence="14 15" key="1">
    <citation type="submission" date="2021-07" db="EMBL/GenBank/DDBJ databases">
        <authorList>
            <person name="Imarazene B."/>
            <person name="Zahm M."/>
            <person name="Klopp C."/>
            <person name="Cabau C."/>
            <person name="Beille S."/>
            <person name="Jouanno E."/>
            <person name="Castinel A."/>
            <person name="Lluch J."/>
            <person name="Gil L."/>
            <person name="Kuchtly C."/>
            <person name="Lopez Roques C."/>
            <person name="Donnadieu C."/>
            <person name="Parrinello H."/>
            <person name="Journot L."/>
            <person name="Du K."/>
            <person name="Schartl M."/>
            <person name="Retaux S."/>
            <person name="Guiguen Y."/>
        </authorList>
    </citation>
    <scope>NUCLEOTIDE SEQUENCE [LARGE SCALE GENOMIC DNA]</scope>
    <source>
        <strain evidence="14">Pach_M1</strain>
        <tissue evidence="14">Testis</tissue>
    </source>
</reference>
<dbReference type="Pfam" id="PF00632">
    <property type="entry name" value="HECT"/>
    <property type="match status" value="1"/>
</dbReference>
<dbReference type="InterPro" id="IPR050409">
    <property type="entry name" value="E3_ubiq-protein_ligase"/>
</dbReference>